<organism evidence="2 3">
    <name type="scientific">Lacipirellula parvula</name>
    <dbReference type="NCBI Taxonomy" id="2650471"/>
    <lineage>
        <taxon>Bacteria</taxon>
        <taxon>Pseudomonadati</taxon>
        <taxon>Planctomycetota</taxon>
        <taxon>Planctomycetia</taxon>
        <taxon>Pirellulales</taxon>
        <taxon>Lacipirellulaceae</taxon>
        <taxon>Lacipirellula</taxon>
    </lineage>
</organism>
<keyword evidence="3" id="KW-1185">Reference proteome</keyword>
<dbReference type="InterPro" id="IPR015421">
    <property type="entry name" value="PyrdxlP-dep_Trfase_major"/>
</dbReference>
<protein>
    <recommendedName>
        <fullName evidence="1">Aminotransferase class I/classII large domain-containing protein</fullName>
    </recommendedName>
</protein>
<dbReference type="InterPro" id="IPR015422">
    <property type="entry name" value="PyrdxlP-dep_Trfase_small"/>
</dbReference>
<accession>A0A5K7XFW2</accession>
<dbReference type="PANTHER" id="PTHR43510:SF1">
    <property type="entry name" value="AMINOTRANSFERASE FUNCTION, HYPOTHETICAL (EUROFUNG)"/>
    <property type="match status" value="1"/>
</dbReference>
<dbReference type="Pfam" id="PF00155">
    <property type="entry name" value="Aminotran_1_2"/>
    <property type="match status" value="1"/>
</dbReference>
<dbReference type="EMBL" id="AP021861">
    <property type="protein sequence ID" value="BBO33123.1"/>
    <property type="molecule type" value="Genomic_DNA"/>
</dbReference>
<name>A0A5K7XFW2_9BACT</name>
<reference evidence="3" key="1">
    <citation type="submission" date="2019-10" db="EMBL/GenBank/DDBJ databases">
        <title>Lacipirellula parvula gen. nov., sp. nov., representing a lineage of planctomycetes widespread in freshwater anoxic habitats, and description of the family Lacipirellulaceae.</title>
        <authorList>
            <person name="Dedysh S.N."/>
            <person name="Kulichevskaya I.S."/>
            <person name="Beletsky A.V."/>
            <person name="Rakitin A.L."/>
            <person name="Mardanov A.V."/>
            <person name="Ivanova A.A."/>
            <person name="Saltykova V.X."/>
            <person name="Rijpstra W.I.C."/>
            <person name="Sinninghe Damste J.S."/>
            <person name="Ravin N.V."/>
        </authorList>
    </citation>
    <scope>NUCLEOTIDE SEQUENCE [LARGE SCALE GENOMIC DNA]</scope>
    <source>
        <strain evidence="3">PX69</strain>
    </source>
</reference>
<dbReference type="RefSeq" id="WP_152098970.1">
    <property type="nucleotide sequence ID" value="NZ_AP021861.1"/>
</dbReference>
<proteinExistence type="predicted"/>
<dbReference type="KEGG" id="lpav:PLANPX_2735"/>
<feature type="domain" description="Aminotransferase class I/classII large" evidence="1">
    <location>
        <begin position="19"/>
        <end position="365"/>
    </location>
</feature>
<dbReference type="GO" id="GO:0030170">
    <property type="term" value="F:pyridoxal phosphate binding"/>
    <property type="evidence" value="ECO:0007669"/>
    <property type="project" value="InterPro"/>
</dbReference>
<dbReference type="Gene3D" id="3.40.640.10">
    <property type="entry name" value="Type I PLP-dependent aspartate aminotransferase-like (Major domain)"/>
    <property type="match status" value="1"/>
</dbReference>
<dbReference type="AlphaFoldDB" id="A0A5K7XFW2"/>
<dbReference type="Proteomes" id="UP000326837">
    <property type="component" value="Chromosome"/>
</dbReference>
<evidence type="ECO:0000313" key="3">
    <source>
        <dbReference type="Proteomes" id="UP000326837"/>
    </source>
</evidence>
<dbReference type="SUPFAM" id="SSF53383">
    <property type="entry name" value="PLP-dependent transferases"/>
    <property type="match status" value="1"/>
</dbReference>
<dbReference type="InterPro" id="IPR004839">
    <property type="entry name" value="Aminotransferase_I/II_large"/>
</dbReference>
<evidence type="ECO:0000313" key="2">
    <source>
        <dbReference type="EMBL" id="BBO33123.1"/>
    </source>
</evidence>
<dbReference type="InterPro" id="IPR015424">
    <property type="entry name" value="PyrdxlP-dep_Trfase"/>
</dbReference>
<dbReference type="Gene3D" id="3.90.1150.10">
    <property type="entry name" value="Aspartate Aminotransferase, domain 1"/>
    <property type="match status" value="1"/>
</dbReference>
<gene>
    <name evidence="2" type="ORF">PLANPX_2735</name>
</gene>
<dbReference type="PANTHER" id="PTHR43510">
    <property type="entry name" value="AMINOTRANSFERASE FUNCTION, HYPOTHETICAL (EUROFUNG)"/>
    <property type="match status" value="1"/>
</dbReference>
<evidence type="ECO:0000259" key="1">
    <source>
        <dbReference type="Pfam" id="PF00155"/>
    </source>
</evidence>
<dbReference type="CDD" id="cd00609">
    <property type="entry name" value="AAT_like"/>
    <property type="match status" value="1"/>
</dbReference>
<sequence>MLYLRWVKELTERLQGRRDVINLAGSAFHLPEATAWLQTEISERGDALVAAATRSSNEFGLVELKDRIRAAYQVPPEREILLTSGSSGAIRFVFQLLLAGDRPKHFIAEQPIYEPLLSVAKRLGATVELAPRGGGRQFVDEVSGRLTPTTAAVVLTNPHNPSGDLLSAADLRRLAEAVGARTQAGVVVVDETFADLSSLAGWPMGNIDERIITINGLTKCYGLGSLRCGWATVDRRRIPDALDAWIDLENIGCPWTEILGSRAIDQFDRWRPLVGKKLTSVRSIMAAWLGAVADEGLLSPAPIGESCIVFPQWLGKTPPMELVERLIDEFGVVVAPGEFFYPAEGMALRIGFGGDEVALVEGLARLRRGLRAIG</sequence>